<accession>X1A165</accession>
<dbReference type="Pfam" id="PF03966">
    <property type="entry name" value="Trm112p"/>
    <property type="match status" value="1"/>
</dbReference>
<evidence type="ECO:0008006" key="2">
    <source>
        <dbReference type="Google" id="ProtNLM"/>
    </source>
</evidence>
<evidence type="ECO:0000313" key="1">
    <source>
        <dbReference type="EMBL" id="GAG66468.1"/>
    </source>
</evidence>
<dbReference type="Gene3D" id="2.20.25.10">
    <property type="match status" value="1"/>
</dbReference>
<gene>
    <name evidence="1" type="ORF">S01H4_18007</name>
</gene>
<protein>
    <recommendedName>
        <fullName evidence="2">Trm112 family protein</fullName>
    </recommendedName>
</protein>
<dbReference type="EMBL" id="BART01007962">
    <property type="protein sequence ID" value="GAG66468.1"/>
    <property type="molecule type" value="Genomic_DNA"/>
</dbReference>
<organism evidence="1">
    <name type="scientific">marine sediment metagenome</name>
    <dbReference type="NCBI Taxonomy" id="412755"/>
    <lineage>
        <taxon>unclassified sequences</taxon>
        <taxon>metagenomes</taxon>
        <taxon>ecological metagenomes</taxon>
    </lineage>
</organism>
<dbReference type="SUPFAM" id="SSF158997">
    <property type="entry name" value="Trm112p-like"/>
    <property type="match status" value="1"/>
</dbReference>
<comment type="caution">
    <text evidence="1">The sequence shown here is derived from an EMBL/GenBank/DDBJ whole genome shotgun (WGS) entry which is preliminary data.</text>
</comment>
<reference evidence="1" key="1">
    <citation type="journal article" date="2014" name="Front. Microbiol.">
        <title>High frequency of phylogenetically diverse reductive dehalogenase-homologous genes in deep subseafloor sedimentary metagenomes.</title>
        <authorList>
            <person name="Kawai M."/>
            <person name="Futagami T."/>
            <person name="Toyoda A."/>
            <person name="Takaki Y."/>
            <person name="Nishi S."/>
            <person name="Hori S."/>
            <person name="Arai W."/>
            <person name="Tsubouchi T."/>
            <person name="Morono Y."/>
            <person name="Uchiyama I."/>
            <person name="Ito T."/>
            <person name="Fujiyama A."/>
            <person name="Inagaki F."/>
            <person name="Takami H."/>
        </authorList>
    </citation>
    <scope>NUCLEOTIDE SEQUENCE</scope>
    <source>
        <strain evidence="1">Expedition CK06-06</strain>
    </source>
</reference>
<dbReference type="AlphaFoldDB" id="X1A165"/>
<proteinExistence type="predicted"/>
<name>X1A165_9ZZZZ</name>
<sequence>MLTIDMLDRLACPECKNFSIELKSSSIEDYEIIKGEIVCRRCHRQYPINQGIPNMLPDELRLKTIPKESI</sequence>
<dbReference type="InterPro" id="IPR005651">
    <property type="entry name" value="Trm112-like"/>
</dbReference>